<reference evidence="1 2" key="1">
    <citation type="submission" date="2024-02" db="EMBL/GenBank/DDBJ databases">
        <authorList>
            <person name="Chen Y."/>
            <person name="Shah S."/>
            <person name="Dougan E. K."/>
            <person name="Thang M."/>
            <person name="Chan C."/>
        </authorList>
    </citation>
    <scope>NUCLEOTIDE SEQUENCE [LARGE SCALE GENOMIC DNA]</scope>
</reference>
<name>A0ABP0K1L3_9DINO</name>
<keyword evidence="2" id="KW-1185">Reference proteome</keyword>
<dbReference type="EMBL" id="CAXAMN010007158">
    <property type="protein sequence ID" value="CAK9020652.1"/>
    <property type="molecule type" value="Genomic_DNA"/>
</dbReference>
<comment type="caution">
    <text evidence="1">The sequence shown here is derived from an EMBL/GenBank/DDBJ whole genome shotgun (WGS) entry which is preliminary data.</text>
</comment>
<evidence type="ECO:0000313" key="2">
    <source>
        <dbReference type="Proteomes" id="UP001642484"/>
    </source>
</evidence>
<accession>A0ABP0K1L3</accession>
<protein>
    <submittedName>
        <fullName evidence="1">Uncharacterized protein</fullName>
    </submittedName>
</protein>
<organism evidence="1 2">
    <name type="scientific">Durusdinium trenchii</name>
    <dbReference type="NCBI Taxonomy" id="1381693"/>
    <lineage>
        <taxon>Eukaryota</taxon>
        <taxon>Sar</taxon>
        <taxon>Alveolata</taxon>
        <taxon>Dinophyceae</taxon>
        <taxon>Suessiales</taxon>
        <taxon>Symbiodiniaceae</taxon>
        <taxon>Durusdinium</taxon>
    </lineage>
</organism>
<sequence length="158" mass="17339">MDLDASTSSQPLGSRRSPLLSSDATGSASVAAMRRRNGSSSAEETTQLMVRRLSEISTSSISFDASKLAMYKNFSVRSSYSRDLDGEAVGRPSRRCRTGGYPVPSRSPAMSISEMDLLEENEALTEHIQREKEKRENKTAIAFEQVPSRKTKTTVVSL</sequence>
<gene>
    <name evidence="1" type="ORF">CCMP2556_LOCUS14139</name>
</gene>
<dbReference type="Proteomes" id="UP001642484">
    <property type="component" value="Unassembled WGS sequence"/>
</dbReference>
<evidence type="ECO:0000313" key="1">
    <source>
        <dbReference type="EMBL" id="CAK9020652.1"/>
    </source>
</evidence>
<proteinExistence type="predicted"/>